<dbReference type="GO" id="GO:0016020">
    <property type="term" value="C:membrane"/>
    <property type="evidence" value="ECO:0007669"/>
    <property type="project" value="UniProtKB-SubCell"/>
</dbReference>
<dbReference type="GO" id="GO:0005634">
    <property type="term" value="C:nucleus"/>
    <property type="evidence" value="ECO:0007669"/>
    <property type="project" value="UniProtKB-SubCell"/>
</dbReference>
<dbReference type="InParanoid" id="B9S5P3"/>
<evidence type="ECO:0000256" key="3">
    <source>
        <dbReference type="ARBA" id="ARBA00022692"/>
    </source>
</evidence>
<dbReference type="Pfam" id="PF02365">
    <property type="entry name" value="NAM"/>
    <property type="match status" value="1"/>
</dbReference>
<dbReference type="Gene3D" id="2.170.150.80">
    <property type="entry name" value="NAC domain"/>
    <property type="match status" value="1"/>
</dbReference>
<evidence type="ECO:0000256" key="9">
    <source>
        <dbReference type="ARBA" id="ARBA00023163"/>
    </source>
</evidence>
<evidence type="ECO:0000256" key="1">
    <source>
        <dbReference type="ARBA" id="ARBA00004123"/>
    </source>
</evidence>
<dbReference type="Proteomes" id="UP000008311">
    <property type="component" value="Unassembled WGS sequence"/>
</dbReference>
<gene>
    <name evidence="14" type="ORF">RCOM_0757170</name>
</gene>
<evidence type="ECO:0000313" key="15">
    <source>
        <dbReference type="Proteomes" id="UP000008311"/>
    </source>
</evidence>
<evidence type="ECO:0000256" key="4">
    <source>
        <dbReference type="ARBA" id="ARBA00022989"/>
    </source>
</evidence>
<dbReference type="eggNOG" id="ENOG502QS98">
    <property type="taxonomic scope" value="Eukaryota"/>
</dbReference>
<keyword evidence="9" id="KW-0804">Transcription</keyword>
<dbReference type="PANTHER" id="PTHR31744:SF216">
    <property type="entry name" value="NAC TRANSCRIPTION FACTOR"/>
    <property type="match status" value="1"/>
</dbReference>
<keyword evidence="4 12" id="KW-1133">Transmembrane helix</keyword>
<feature type="transmembrane region" description="Helical" evidence="12">
    <location>
        <begin position="566"/>
        <end position="587"/>
    </location>
</feature>
<dbReference type="FunFam" id="2.170.150.80:FF:000002">
    <property type="entry name" value="Nac domain-containing protein 86"/>
    <property type="match status" value="1"/>
</dbReference>
<evidence type="ECO:0000256" key="6">
    <source>
        <dbReference type="ARBA" id="ARBA00023125"/>
    </source>
</evidence>
<evidence type="ECO:0000256" key="5">
    <source>
        <dbReference type="ARBA" id="ARBA00023015"/>
    </source>
</evidence>
<sequence length="597" mass="66640">MAVLSLNSLPLGFRFRPTDEELVNFYLRLKINGNDKDVRVIRELDVCKWEPWDLPDMSIIKTNDQEWFFFCPLDRKYPNGHRLNRATSKGYWKATGKDRKIKSGNTLIGMKKTLVFYTGRAPRGTRTHWVIHEYRATEDDLDGTKPGQNPFVICRLFKKQDDTVENLNLDEHEATTLLSPTAPQSSLEAAESDLALAQVNTPNECSNAFVEGDQTADLAVLEEDTQLEEDLNWFIQPPGPLDDKLFSPLHAQVQAEGGSTYYTSGNDLGDHNNNGGTNETDAAYVTNFLNDILQQPVEYSFDESGCINPIAFDEDSEAFGGLDVKRTQIVVSGHNQIIVQCGSLEEELQSSIWTEDDIDRKPSLHIETTPGDYRTATYDLSRNLGSVCHEKQNLASSSAADQFSSSKESNPMNQIGSSESPGTGIRIRARNAQNLPIFSNSATQGLASRRLRLQCKLQVQPLCFGEISIDGSSISKEHILEETVLEEVKVTEKDTSHSVGSSSIIDGNKHQKPSVSEAREHIKFSEEITSNSGNIMRKRSNAVSKKVPSIPLKASSTHHPMWSKSMLRVVVLLSLLLILASIWRCLFLKPLRDLIPL</sequence>
<feature type="compositionally biased region" description="Polar residues" evidence="11">
    <location>
        <begin position="410"/>
        <end position="421"/>
    </location>
</feature>
<evidence type="ECO:0000256" key="12">
    <source>
        <dbReference type="SAM" id="Phobius"/>
    </source>
</evidence>
<keyword evidence="10" id="KW-0539">Nucleus</keyword>
<comment type="subcellular location">
    <subcellularLocation>
        <location evidence="2">Membrane</location>
        <topology evidence="2">Single-pass membrane protein</topology>
    </subcellularLocation>
    <subcellularLocation>
        <location evidence="1">Nucleus</location>
    </subcellularLocation>
</comment>
<dbReference type="GO" id="GO:0000976">
    <property type="term" value="F:transcription cis-regulatory region binding"/>
    <property type="evidence" value="ECO:0007669"/>
    <property type="project" value="UniProtKB-ARBA"/>
</dbReference>
<dbReference type="InterPro" id="IPR036093">
    <property type="entry name" value="NAC_dom_sf"/>
</dbReference>
<evidence type="ECO:0000259" key="13">
    <source>
        <dbReference type="PROSITE" id="PS51005"/>
    </source>
</evidence>
<evidence type="ECO:0000256" key="11">
    <source>
        <dbReference type="SAM" id="MobiDB-lite"/>
    </source>
</evidence>
<evidence type="ECO:0000256" key="7">
    <source>
        <dbReference type="ARBA" id="ARBA00023136"/>
    </source>
</evidence>
<dbReference type="PROSITE" id="PS51005">
    <property type="entry name" value="NAC"/>
    <property type="match status" value="1"/>
</dbReference>
<proteinExistence type="predicted"/>
<keyword evidence="8" id="KW-0010">Activator</keyword>
<evidence type="ECO:0000256" key="10">
    <source>
        <dbReference type="ARBA" id="ARBA00023242"/>
    </source>
</evidence>
<feature type="region of interest" description="Disordered" evidence="11">
    <location>
        <begin position="398"/>
        <end position="424"/>
    </location>
</feature>
<organism evidence="14 15">
    <name type="scientific">Ricinus communis</name>
    <name type="common">Castor bean</name>
    <dbReference type="NCBI Taxonomy" id="3988"/>
    <lineage>
        <taxon>Eukaryota</taxon>
        <taxon>Viridiplantae</taxon>
        <taxon>Streptophyta</taxon>
        <taxon>Embryophyta</taxon>
        <taxon>Tracheophyta</taxon>
        <taxon>Spermatophyta</taxon>
        <taxon>Magnoliopsida</taxon>
        <taxon>eudicotyledons</taxon>
        <taxon>Gunneridae</taxon>
        <taxon>Pentapetalae</taxon>
        <taxon>rosids</taxon>
        <taxon>fabids</taxon>
        <taxon>Malpighiales</taxon>
        <taxon>Euphorbiaceae</taxon>
        <taxon>Acalyphoideae</taxon>
        <taxon>Acalypheae</taxon>
        <taxon>Ricinus</taxon>
    </lineage>
</organism>
<keyword evidence="7 12" id="KW-0472">Membrane</keyword>
<protein>
    <submittedName>
        <fullName evidence="14">Transcription factor, putative</fullName>
    </submittedName>
</protein>
<feature type="domain" description="NAC" evidence="13">
    <location>
        <begin position="9"/>
        <end position="159"/>
    </location>
</feature>
<keyword evidence="15" id="KW-1185">Reference proteome</keyword>
<dbReference type="EMBL" id="EQ973875">
    <property type="protein sequence ID" value="EEF41086.1"/>
    <property type="molecule type" value="Genomic_DNA"/>
</dbReference>
<feature type="compositionally biased region" description="Low complexity" evidence="11">
    <location>
        <begin position="398"/>
        <end position="409"/>
    </location>
</feature>
<dbReference type="InterPro" id="IPR003441">
    <property type="entry name" value="NAC-dom"/>
</dbReference>
<dbReference type="AlphaFoldDB" id="B9S5P3"/>
<reference evidence="15" key="1">
    <citation type="journal article" date="2010" name="Nat. Biotechnol.">
        <title>Draft genome sequence of the oilseed species Ricinus communis.</title>
        <authorList>
            <person name="Chan A.P."/>
            <person name="Crabtree J."/>
            <person name="Zhao Q."/>
            <person name="Lorenzi H."/>
            <person name="Orvis J."/>
            <person name="Puiu D."/>
            <person name="Melake-Berhan A."/>
            <person name="Jones K.M."/>
            <person name="Redman J."/>
            <person name="Chen G."/>
            <person name="Cahoon E.B."/>
            <person name="Gedil M."/>
            <person name="Stanke M."/>
            <person name="Haas B.J."/>
            <person name="Wortman J.R."/>
            <person name="Fraser-Liggett C.M."/>
            <person name="Ravel J."/>
            <person name="Rabinowicz P.D."/>
        </authorList>
    </citation>
    <scope>NUCLEOTIDE SEQUENCE [LARGE SCALE GENOMIC DNA]</scope>
    <source>
        <strain evidence="15">cv. Hale</strain>
    </source>
</reference>
<keyword evidence="3 12" id="KW-0812">Transmembrane</keyword>
<accession>B9S5P3</accession>
<evidence type="ECO:0000256" key="8">
    <source>
        <dbReference type="ARBA" id="ARBA00023159"/>
    </source>
</evidence>
<dbReference type="STRING" id="3988.B9S5P3"/>
<keyword evidence="6" id="KW-0238">DNA-binding</keyword>
<dbReference type="PANTHER" id="PTHR31744">
    <property type="entry name" value="PROTEIN CUP-SHAPED COTYLEDON 2-RELATED"/>
    <property type="match status" value="1"/>
</dbReference>
<evidence type="ECO:0000313" key="14">
    <source>
        <dbReference type="EMBL" id="EEF41086.1"/>
    </source>
</evidence>
<dbReference type="GO" id="GO:0006355">
    <property type="term" value="P:regulation of DNA-templated transcription"/>
    <property type="evidence" value="ECO:0007669"/>
    <property type="project" value="InterPro"/>
</dbReference>
<name>B9S5P3_RICCO</name>
<keyword evidence="5" id="KW-0805">Transcription regulation</keyword>
<dbReference type="SUPFAM" id="SSF101941">
    <property type="entry name" value="NAC domain"/>
    <property type="match status" value="1"/>
</dbReference>
<evidence type="ECO:0000256" key="2">
    <source>
        <dbReference type="ARBA" id="ARBA00004167"/>
    </source>
</evidence>